<protein>
    <submittedName>
        <fullName evidence="2">Uncharacterized protein</fullName>
    </submittedName>
</protein>
<feature type="transmembrane region" description="Helical" evidence="1">
    <location>
        <begin position="28"/>
        <end position="49"/>
    </location>
</feature>
<name>A0A975G1A7_9CAUL</name>
<evidence type="ECO:0000313" key="2">
    <source>
        <dbReference type="EMBL" id="QUD89270.1"/>
    </source>
</evidence>
<gene>
    <name evidence="2" type="ORF">KCG34_05160</name>
</gene>
<organism evidence="2 3">
    <name type="scientific">Phenylobacterium montanum</name>
    <dbReference type="NCBI Taxonomy" id="2823693"/>
    <lineage>
        <taxon>Bacteria</taxon>
        <taxon>Pseudomonadati</taxon>
        <taxon>Pseudomonadota</taxon>
        <taxon>Alphaproteobacteria</taxon>
        <taxon>Caulobacterales</taxon>
        <taxon>Caulobacteraceae</taxon>
        <taxon>Phenylobacterium</taxon>
    </lineage>
</organism>
<evidence type="ECO:0000256" key="1">
    <source>
        <dbReference type="SAM" id="Phobius"/>
    </source>
</evidence>
<dbReference type="RefSeq" id="WP_211939322.1">
    <property type="nucleotide sequence ID" value="NZ_CP073078.1"/>
</dbReference>
<reference evidence="2" key="1">
    <citation type="submission" date="2021-04" db="EMBL/GenBank/DDBJ databases">
        <title>The complete genome sequence of Caulobacter sp. S6.</title>
        <authorList>
            <person name="Tang Y."/>
            <person name="Ouyang W."/>
            <person name="Liu Q."/>
            <person name="Huang B."/>
            <person name="Guo Z."/>
            <person name="Lei P."/>
        </authorList>
    </citation>
    <scope>NUCLEOTIDE SEQUENCE</scope>
    <source>
        <strain evidence="2">S6</strain>
    </source>
</reference>
<accession>A0A975G1A7</accession>
<dbReference type="EMBL" id="CP073078">
    <property type="protein sequence ID" value="QUD89270.1"/>
    <property type="molecule type" value="Genomic_DNA"/>
</dbReference>
<evidence type="ECO:0000313" key="3">
    <source>
        <dbReference type="Proteomes" id="UP000676409"/>
    </source>
</evidence>
<dbReference type="Proteomes" id="UP000676409">
    <property type="component" value="Chromosome"/>
</dbReference>
<proteinExistence type="predicted"/>
<keyword evidence="1" id="KW-1133">Transmembrane helix</keyword>
<dbReference type="AlphaFoldDB" id="A0A975G1A7"/>
<keyword evidence="3" id="KW-1185">Reference proteome</keyword>
<keyword evidence="1" id="KW-0812">Transmembrane</keyword>
<keyword evidence="1" id="KW-0472">Membrane</keyword>
<sequence length="54" mass="5639">MARLEKNPAGDGIDLPATKARGAEHRGLVFVLGISLGLAIVVLGLIWLFGVGVR</sequence>
<dbReference type="KEGG" id="caul:KCG34_05160"/>